<dbReference type="Gene3D" id="3.40.50.620">
    <property type="entry name" value="HUPs"/>
    <property type="match status" value="1"/>
</dbReference>
<dbReference type="AlphaFoldDB" id="A0A846QFC7"/>
<evidence type="ECO:0000313" key="4">
    <source>
        <dbReference type="Proteomes" id="UP000580856"/>
    </source>
</evidence>
<protein>
    <submittedName>
        <fullName evidence="3">tRNA(Ile)-lysidine synthase TilS/MesJ</fullName>
    </submittedName>
</protein>
<dbReference type="PANTHER" id="PTHR43686:SF1">
    <property type="entry name" value="AMINOTRAN_5 DOMAIN-CONTAINING PROTEIN"/>
    <property type="match status" value="1"/>
</dbReference>
<evidence type="ECO:0000313" key="3">
    <source>
        <dbReference type="EMBL" id="NJB67038.1"/>
    </source>
</evidence>
<name>A0A846QFC7_9BACT</name>
<keyword evidence="1" id="KW-0808">Transferase</keyword>
<dbReference type="GO" id="GO:0016740">
    <property type="term" value="F:transferase activity"/>
    <property type="evidence" value="ECO:0007669"/>
    <property type="project" value="UniProtKB-KW"/>
</dbReference>
<keyword evidence="4" id="KW-1185">Reference proteome</keyword>
<dbReference type="InterPro" id="IPR035107">
    <property type="entry name" value="tRNA_thiolation_TtcA_Ctu1"/>
</dbReference>
<comment type="caution">
    <text evidence="3">The sequence shown here is derived from an EMBL/GenBank/DDBJ whole genome shotgun (WGS) entry which is preliminary data.</text>
</comment>
<dbReference type="Proteomes" id="UP000580856">
    <property type="component" value="Unassembled WGS sequence"/>
</dbReference>
<feature type="domain" description="tRNA(Ile)-lysidine/2-thiocytidine synthase N-terminal" evidence="2">
    <location>
        <begin position="34"/>
        <end position="198"/>
    </location>
</feature>
<dbReference type="SUPFAM" id="SSF52402">
    <property type="entry name" value="Adenine nucleotide alpha hydrolases-like"/>
    <property type="match status" value="1"/>
</dbReference>
<dbReference type="InterPro" id="IPR011063">
    <property type="entry name" value="TilS/TtcA_N"/>
</dbReference>
<sequence length="249" mass="27854">MAQWGKLTYAQKQCLGGTGKLMQQAGMLSPSARVGIAVSGGVDSWVLLKILTMRQRIIPFPVELMALHLNPGFDATSHAPLAAWLRENGVSGHLEVTDYGPRAHSEENLKRSACFYCAMLRRKRLFELCKQYGLTHLAFGHTADDLAATFFMNIFKTGNVYGLSMAEDFFGGQLKVIRPLLYLEKKTIIKAAKDFGLPVWQNPCPSAGATERSRTQEWIEKTCGKDRTMKGNVLKALQRWQLDLTLKMQ</sequence>
<dbReference type="Pfam" id="PF01171">
    <property type="entry name" value="ATP_bind_3"/>
    <property type="match status" value="1"/>
</dbReference>
<dbReference type="PANTHER" id="PTHR43686">
    <property type="entry name" value="SULFURTRANSFERASE-RELATED"/>
    <property type="match status" value="1"/>
</dbReference>
<dbReference type="PIRSF" id="PIRSF004976">
    <property type="entry name" value="ATPase_YdaO"/>
    <property type="match status" value="1"/>
</dbReference>
<proteinExistence type="predicted"/>
<evidence type="ECO:0000259" key="2">
    <source>
        <dbReference type="Pfam" id="PF01171"/>
    </source>
</evidence>
<accession>A0A846QFC7</accession>
<evidence type="ECO:0000256" key="1">
    <source>
        <dbReference type="ARBA" id="ARBA00022679"/>
    </source>
</evidence>
<dbReference type="RefSeq" id="WP_167940127.1">
    <property type="nucleotide sequence ID" value="NZ_JAATJA010000001.1"/>
</dbReference>
<organism evidence="3 4">
    <name type="scientific">Desulfobaculum xiamenense</name>
    <dbReference type="NCBI Taxonomy" id="995050"/>
    <lineage>
        <taxon>Bacteria</taxon>
        <taxon>Pseudomonadati</taxon>
        <taxon>Thermodesulfobacteriota</taxon>
        <taxon>Desulfovibrionia</taxon>
        <taxon>Desulfovibrionales</taxon>
        <taxon>Desulfovibrionaceae</taxon>
        <taxon>Desulfobaculum</taxon>
    </lineage>
</organism>
<gene>
    <name evidence="3" type="ORF">GGQ74_000678</name>
</gene>
<dbReference type="GO" id="GO:0008033">
    <property type="term" value="P:tRNA processing"/>
    <property type="evidence" value="ECO:0007669"/>
    <property type="project" value="InterPro"/>
</dbReference>
<reference evidence="3 4" key="1">
    <citation type="submission" date="2020-03" db="EMBL/GenBank/DDBJ databases">
        <title>Genomic Encyclopedia of Type Strains, Phase IV (KMG-IV): sequencing the most valuable type-strain genomes for metagenomic binning, comparative biology and taxonomic classification.</title>
        <authorList>
            <person name="Goeker M."/>
        </authorList>
    </citation>
    <scope>NUCLEOTIDE SEQUENCE [LARGE SCALE GENOMIC DNA]</scope>
    <source>
        <strain evidence="3 4">DSM 24233</strain>
    </source>
</reference>
<dbReference type="EMBL" id="JAATJA010000001">
    <property type="protein sequence ID" value="NJB67038.1"/>
    <property type="molecule type" value="Genomic_DNA"/>
</dbReference>
<dbReference type="InterPro" id="IPR014729">
    <property type="entry name" value="Rossmann-like_a/b/a_fold"/>
</dbReference>